<evidence type="ECO:0000313" key="2">
    <source>
        <dbReference type="EMBL" id="TDB47940.1"/>
    </source>
</evidence>
<evidence type="ECO:0000256" key="1">
    <source>
        <dbReference type="SAM" id="Phobius"/>
    </source>
</evidence>
<reference evidence="2 3" key="1">
    <citation type="journal article" date="2019" name="Int. J. Syst. Evol. Microbiol.">
        <title>Photorhabdus khanii subsp. guanajuatensis subsp. nov., isolated from Heterorhabditis atacamensis, and Photorhabdus luminescens subsp. mexicana subsp. nov., isolated from Heterorhabditis mexicana entomopathogenic nematodes.</title>
        <authorList>
            <person name="Machado R.A.R."/>
            <person name="Bruno P."/>
            <person name="Arce C.C.M."/>
            <person name="Liechti N."/>
            <person name="Kohler A."/>
            <person name="Bernal J."/>
            <person name="Bruggmann R."/>
            <person name="Turlings T.C.J."/>
        </authorList>
    </citation>
    <scope>NUCLEOTIDE SEQUENCE [LARGE SCALE GENOMIC DNA]</scope>
    <source>
        <strain evidence="2 3">MEX20-17</strain>
    </source>
</reference>
<dbReference type="AlphaFoldDB" id="A0A4R4J381"/>
<protein>
    <submittedName>
        <fullName evidence="2">Uncharacterized protein</fullName>
    </submittedName>
</protein>
<dbReference type="Proteomes" id="UP000295598">
    <property type="component" value="Unassembled WGS sequence"/>
</dbReference>
<feature type="transmembrane region" description="Helical" evidence="1">
    <location>
        <begin position="85"/>
        <end position="105"/>
    </location>
</feature>
<keyword evidence="1" id="KW-0812">Transmembrane</keyword>
<comment type="caution">
    <text evidence="2">The sequence shown here is derived from an EMBL/GenBank/DDBJ whole genome shotgun (WGS) entry which is preliminary data.</text>
</comment>
<accession>A0A4R4J381</accession>
<organism evidence="2 3">
    <name type="scientific">Photorhabdus khanii subsp. guanajuatensis</name>
    <dbReference type="NCBI Taxonomy" id="2100166"/>
    <lineage>
        <taxon>Bacteria</taxon>
        <taxon>Pseudomonadati</taxon>
        <taxon>Pseudomonadota</taxon>
        <taxon>Gammaproteobacteria</taxon>
        <taxon>Enterobacterales</taxon>
        <taxon>Morganellaceae</taxon>
        <taxon>Photorhabdus</taxon>
    </lineage>
</organism>
<evidence type="ECO:0000313" key="3">
    <source>
        <dbReference type="Proteomes" id="UP000295598"/>
    </source>
</evidence>
<keyword evidence="1" id="KW-0472">Membrane</keyword>
<dbReference type="RefSeq" id="WP_132355855.1">
    <property type="nucleotide sequence ID" value="NZ_CAWOJO010000048.1"/>
</dbReference>
<gene>
    <name evidence="2" type="ORF">C5467_19885</name>
</gene>
<keyword evidence="1" id="KW-1133">Transmembrane helix</keyword>
<dbReference type="EMBL" id="PUJY01000048">
    <property type="protein sequence ID" value="TDB47940.1"/>
    <property type="molecule type" value="Genomic_DNA"/>
</dbReference>
<proteinExistence type="predicted"/>
<sequence length="115" mass="13992">MIKEMGFDFNIIIISFTLSGFKPEKSNKGKNFNISLMEIEKFKYESENGKKDWIYKKRYNESHSLNEFLIKNKKTLRMRIARKPLFIYDGILLLFYIYLICHNHLKTRIQRRLTF</sequence>
<name>A0A4R4J381_9GAMM</name>